<protein>
    <submittedName>
        <fullName evidence="1">Uncharacterized protein</fullName>
    </submittedName>
</protein>
<reference evidence="1" key="1">
    <citation type="submission" date="2020-02" db="EMBL/GenBank/DDBJ databases">
        <authorList>
            <person name="Meier V. D."/>
        </authorList>
    </citation>
    <scope>NUCLEOTIDE SEQUENCE</scope>
    <source>
        <strain evidence="1">AVDCRST_MAG92</strain>
    </source>
</reference>
<proteinExistence type="predicted"/>
<evidence type="ECO:0000313" key="1">
    <source>
        <dbReference type="EMBL" id="CAA9284026.1"/>
    </source>
</evidence>
<dbReference type="AlphaFoldDB" id="A0A6J4JPN3"/>
<gene>
    <name evidence="1" type="ORF">AVDCRST_MAG92-3745</name>
</gene>
<organism evidence="1">
    <name type="scientific">uncultured Coleofasciculus sp</name>
    <dbReference type="NCBI Taxonomy" id="1267456"/>
    <lineage>
        <taxon>Bacteria</taxon>
        <taxon>Bacillati</taxon>
        <taxon>Cyanobacteriota</taxon>
        <taxon>Cyanophyceae</taxon>
        <taxon>Coleofasciculales</taxon>
        <taxon>Coleofasciculaceae</taxon>
        <taxon>Coleofasciculus</taxon>
        <taxon>environmental samples</taxon>
    </lineage>
</organism>
<sequence length="39" mass="4552">MTQTTVFIQELKPTKTLVASRFQPYSYQLLLLAQLYLGF</sequence>
<accession>A0A6J4JPN3</accession>
<name>A0A6J4JPN3_9CYAN</name>
<dbReference type="EMBL" id="CADCTM010000645">
    <property type="protein sequence ID" value="CAA9284026.1"/>
    <property type="molecule type" value="Genomic_DNA"/>
</dbReference>